<accession>A0A8B7NMT0</accession>
<protein>
    <submittedName>
        <fullName evidence="3">Uncharacterized protein LOC108671892</fullName>
    </submittedName>
</protein>
<dbReference type="RefSeq" id="XP_018014977.1">
    <property type="nucleotide sequence ID" value="XM_018159488.2"/>
</dbReference>
<feature type="chain" id="PRO_5034130926" evidence="1">
    <location>
        <begin position="16"/>
        <end position="119"/>
    </location>
</feature>
<organism evidence="2 3">
    <name type="scientific">Hyalella azteca</name>
    <name type="common">Amphipod</name>
    <dbReference type="NCBI Taxonomy" id="294128"/>
    <lineage>
        <taxon>Eukaryota</taxon>
        <taxon>Metazoa</taxon>
        <taxon>Ecdysozoa</taxon>
        <taxon>Arthropoda</taxon>
        <taxon>Crustacea</taxon>
        <taxon>Multicrustacea</taxon>
        <taxon>Malacostraca</taxon>
        <taxon>Eumalacostraca</taxon>
        <taxon>Peracarida</taxon>
        <taxon>Amphipoda</taxon>
        <taxon>Senticaudata</taxon>
        <taxon>Talitrida</taxon>
        <taxon>Talitroidea</taxon>
        <taxon>Hyalellidae</taxon>
        <taxon>Hyalella</taxon>
    </lineage>
</organism>
<dbReference type="KEGG" id="hazt:108671892"/>
<sequence>MKSIIFGLFICLVAARVPMNRLYASQIQAGEEKTWNIEENISEHAKNAQMSRGITYQDNTTICFTCQFDVAYQAGTGCVTCDNDPLQKHCAASTTPYINMTFTENSKVLFCMTEMSHFA</sequence>
<dbReference type="AlphaFoldDB" id="A0A8B7NMT0"/>
<evidence type="ECO:0000256" key="1">
    <source>
        <dbReference type="SAM" id="SignalP"/>
    </source>
</evidence>
<keyword evidence="2" id="KW-1185">Reference proteome</keyword>
<keyword evidence="1" id="KW-0732">Signal</keyword>
<evidence type="ECO:0000313" key="2">
    <source>
        <dbReference type="Proteomes" id="UP000694843"/>
    </source>
</evidence>
<feature type="signal peptide" evidence="1">
    <location>
        <begin position="1"/>
        <end position="15"/>
    </location>
</feature>
<dbReference type="Proteomes" id="UP000694843">
    <property type="component" value="Unplaced"/>
</dbReference>
<proteinExistence type="predicted"/>
<reference evidence="3" key="1">
    <citation type="submission" date="2025-08" db="UniProtKB">
        <authorList>
            <consortium name="RefSeq"/>
        </authorList>
    </citation>
    <scope>IDENTIFICATION</scope>
    <source>
        <tissue evidence="3">Whole organism</tissue>
    </source>
</reference>
<dbReference type="GeneID" id="108671892"/>
<name>A0A8B7NMT0_HYAAZ</name>
<gene>
    <name evidence="3" type="primary">LOC108671892</name>
</gene>
<evidence type="ECO:0000313" key="3">
    <source>
        <dbReference type="RefSeq" id="XP_018014977.1"/>
    </source>
</evidence>